<evidence type="ECO:0000256" key="1">
    <source>
        <dbReference type="SAM" id="Phobius"/>
    </source>
</evidence>
<keyword evidence="3" id="KW-1185">Reference proteome</keyword>
<dbReference type="InterPro" id="IPR036265">
    <property type="entry name" value="HIT-like_sf"/>
</dbReference>
<dbReference type="InterPro" id="IPR053177">
    <property type="entry name" value="ADP-glucose_phosphorylase"/>
</dbReference>
<proteinExistence type="predicted"/>
<dbReference type="PANTHER" id="PTHR42763">
    <property type="entry name" value="ADP-GLUCOSE PHOSPHORYLASE"/>
    <property type="match status" value="1"/>
</dbReference>
<protein>
    <submittedName>
        <fullName evidence="2">Uncharacterized protein</fullName>
    </submittedName>
</protein>
<dbReference type="PANTHER" id="PTHR42763:SF2">
    <property type="entry name" value="ADP-GLUCOSE PHOSPHORYLASE"/>
    <property type="match status" value="1"/>
</dbReference>
<dbReference type="Proteomes" id="UP001386955">
    <property type="component" value="Unassembled WGS sequence"/>
</dbReference>
<dbReference type="AlphaFoldDB" id="A0AAN9NWH5"/>
<sequence length="92" mass="10304">MIVFRNHGTSAGESMSHSHCQMMFLPFIPHSVSARLASMKDHFDQTGKCFICEIQRKDLLIDSSTNFLSLVPFAATFPFGIWIVAGQLNLEV</sequence>
<name>A0AAN9NWH5_PSOTE</name>
<reference evidence="2 3" key="1">
    <citation type="submission" date="2024-01" db="EMBL/GenBank/DDBJ databases">
        <title>The genomes of 5 underutilized Papilionoideae crops provide insights into root nodulation and disease resistanc.</title>
        <authorList>
            <person name="Jiang F."/>
        </authorList>
    </citation>
    <scope>NUCLEOTIDE SEQUENCE [LARGE SCALE GENOMIC DNA]</scope>
    <source>
        <strain evidence="2">DUOXIRENSHENG_FW03</strain>
        <tissue evidence="2">Leaves</tissue>
    </source>
</reference>
<organism evidence="2 3">
    <name type="scientific">Psophocarpus tetragonolobus</name>
    <name type="common">Winged bean</name>
    <name type="synonym">Dolichos tetragonolobus</name>
    <dbReference type="NCBI Taxonomy" id="3891"/>
    <lineage>
        <taxon>Eukaryota</taxon>
        <taxon>Viridiplantae</taxon>
        <taxon>Streptophyta</taxon>
        <taxon>Embryophyta</taxon>
        <taxon>Tracheophyta</taxon>
        <taxon>Spermatophyta</taxon>
        <taxon>Magnoliopsida</taxon>
        <taxon>eudicotyledons</taxon>
        <taxon>Gunneridae</taxon>
        <taxon>Pentapetalae</taxon>
        <taxon>rosids</taxon>
        <taxon>fabids</taxon>
        <taxon>Fabales</taxon>
        <taxon>Fabaceae</taxon>
        <taxon>Papilionoideae</taxon>
        <taxon>50 kb inversion clade</taxon>
        <taxon>NPAAA clade</taxon>
        <taxon>indigoferoid/millettioid clade</taxon>
        <taxon>Phaseoleae</taxon>
        <taxon>Psophocarpus</taxon>
    </lineage>
</organism>
<dbReference type="EMBL" id="JAYMYS010000009">
    <property type="protein sequence ID" value="KAK7380624.1"/>
    <property type="molecule type" value="Genomic_DNA"/>
</dbReference>
<evidence type="ECO:0000313" key="2">
    <source>
        <dbReference type="EMBL" id="KAK7380624.1"/>
    </source>
</evidence>
<evidence type="ECO:0000313" key="3">
    <source>
        <dbReference type="Proteomes" id="UP001386955"/>
    </source>
</evidence>
<feature type="transmembrane region" description="Helical" evidence="1">
    <location>
        <begin position="66"/>
        <end position="85"/>
    </location>
</feature>
<keyword evidence="1" id="KW-0812">Transmembrane</keyword>
<dbReference type="SUPFAM" id="SSF54197">
    <property type="entry name" value="HIT-like"/>
    <property type="match status" value="2"/>
</dbReference>
<comment type="caution">
    <text evidence="2">The sequence shown here is derived from an EMBL/GenBank/DDBJ whole genome shotgun (WGS) entry which is preliminary data.</text>
</comment>
<keyword evidence="1" id="KW-1133">Transmembrane helix</keyword>
<keyword evidence="1" id="KW-0472">Membrane</keyword>
<dbReference type="Gene3D" id="3.30.428.10">
    <property type="entry name" value="HIT-like"/>
    <property type="match status" value="1"/>
</dbReference>
<gene>
    <name evidence="2" type="ORF">VNO78_33139</name>
</gene>
<accession>A0AAN9NWH5</accession>